<dbReference type="InParanoid" id="A0A163EG91"/>
<accession>A0A163EG91</accession>
<dbReference type="GO" id="GO:0061630">
    <property type="term" value="F:ubiquitin protein ligase activity"/>
    <property type="evidence" value="ECO:0007669"/>
    <property type="project" value="InterPro"/>
</dbReference>
<sequence>IDIFCLECANRAFPRALVCPACDTQLNQRQGFLLLTQLNPSEEYKSSVLAGLRPDIVLDICSRAIAFYQYQTSQELCFRSMIQKNLEMKCTTLQAQLNDLIQDAAR</sequence>
<dbReference type="GO" id="GO:0000795">
    <property type="term" value="C:synaptonemal complex"/>
    <property type="evidence" value="ECO:0007669"/>
    <property type="project" value="InterPro"/>
</dbReference>
<feature type="non-terminal residue" evidence="1">
    <location>
        <position position="106"/>
    </location>
</feature>
<dbReference type="VEuPathDB" id="FungiDB:PHYBLDRAFT_103576"/>
<dbReference type="OrthoDB" id="441210at2759"/>
<dbReference type="RefSeq" id="XP_018296510.1">
    <property type="nucleotide sequence ID" value="XM_018427774.1"/>
</dbReference>
<protein>
    <submittedName>
        <fullName evidence="1">Uncharacterized protein</fullName>
    </submittedName>
</protein>
<dbReference type="AlphaFoldDB" id="A0A163EG91"/>
<keyword evidence="2" id="KW-1185">Reference proteome</keyword>
<name>A0A163EG91_PHYB8</name>
<dbReference type="PANTHER" id="PTHR14305">
    <property type="entry name" value="E3 UBIQUITIN-PROTEIN LIGASE CCNB1IP1"/>
    <property type="match status" value="1"/>
</dbReference>
<dbReference type="EMBL" id="KV440973">
    <property type="protein sequence ID" value="OAD78470.1"/>
    <property type="molecule type" value="Genomic_DNA"/>
</dbReference>
<feature type="non-terminal residue" evidence="1">
    <location>
        <position position="1"/>
    </location>
</feature>
<evidence type="ECO:0000313" key="1">
    <source>
        <dbReference type="EMBL" id="OAD78470.1"/>
    </source>
</evidence>
<gene>
    <name evidence="1" type="ORF">PHYBLDRAFT_103576</name>
</gene>
<dbReference type="GeneID" id="28988680"/>
<dbReference type="Proteomes" id="UP000077315">
    <property type="component" value="Unassembled WGS sequence"/>
</dbReference>
<dbReference type="STRING" id="763407.A0A163EG91"/>
<organism evidence="1 2">
    <name type="scientific">Phycomyces blakesleeanus (strain ATCC 8743b / DSM 1359 / FGSC 10004 / NBRC 33097 / NRRL 1555)</name>
    <dbReference type="NCBI Taxonomy" id="763407"/>
    <lineage>
        <taxon>Eukaryota</taxon>
        <taxon>Fungi</taxon>
        <taxon>Fungi incertae sedis</taxon>
        <taxon>Mucoromycota</taxon>
        <taxon>Mucoromycotina</taxon>
        <taxon>Mucoromycetes</taxon>
        <taxon>Mucorales</taxon>
        <taxon>Phycomycetaceae</taxon>
        <taxon>Phycomyces</taxon>
    </lineage>
</organism>
<evidence type="ECO:0000313" key="2">
    <source>
        <dbReference type="Proteomes" id="UP000077315"/>
    </source>
</evidence>
<dbReference type="GO" id="GO:0007131">
    <property type="term" value="P:reciprocal meiotic recombination"/>
    <property type="evidence" value="ECO:0007669"/>
    <property type="project" value="InterPro"/>
</dbReference>
<dbReference type="InterPro" id="IPR042448">
    <property type="entry name" value="CCNB1IP1"/>
</dbReference>
<proteinExistence type="predicted"/>
<dbReference type="PANTHER" id="PTHR14305:SF0">
    <property type="entry name" value="E3 UBIQUITIN-PROTEIN LIGASE CCNB1IP1"/>
    <property type="match status" value="1"/>
</dbReference>
<reference evidence="2" key="1">
    <citation type="submission" date="2015-06" db="EMBL/GenBank/DDBJ databases">
        <title>Expansion of signal transduction pathways in fungi by whole-genome duplication.</title>
        <authorList>
            <consortium name="DOE Joint Genome Institute"/>
            <person name="Corrochano L.M."/>
            <person name="Kuo A."/>
            <person name="Marcet-Houben M."/>
            <person name="Polaino S."/>
            <person name="Salamov A."/>
            <person name="Villalobos J.M."/>
            <person name="Alvarez M.I."/>
            <person name="Avalos J."/>
            <person name="Benito E.P."/>
            <person name="Benoit I."/>
            <person name="Burger G."/>
            <person name="Camino L.P."/>
            <person name="Canovas D."/>
            <person name="Cerda-Olmedo E."/>
            <person name="Cheng J.-F."/>
            <person name="Dominguez A."/>
            <person name="Elias M."/>
            <person name="Eslava A.P."/>
            <person name="Glaser F."/>
            <person name="Grimwood J."/>
            <person name="Gutierrez G."/>
            <person name="Heitman J."/>
            <person name="Henrissat B."/>
            <person name="Iturriaga E.A."/>
            <person name="Lang B.F."/>
            <person name="Lavin J.L."/>
            <person name="Lee S."/>
            <person name="Li W."/>
            <person name="Lindquist E."/>
            <person name="Lopez-Garcia S."/>
            <person name="Luque E.M."/>
            <person name="Marcos A.T."/>
            <person name="Martin J."/>
            <person name="McCluskey K."/>
            <person name="Medina H.R."/>
            <person name="Miralles-Duran A."/>
            <person name="Miyazaki A."/>
            <person name="Munoz-Torres E."/>
            <person name="Oguiza J.A."/>
            <person name="Ohm R."/>
            <person name="Olmedo M."/>
            <person name="Orejas M."/>
            <person name="Ortiz-Castellanos L."/>
            <person name="Pisabarro A.G."/>
            <person name="Rodriguez-Romero J."/>
            <person name="Ruiz-Herrera J."/>
            <person name="Ruiz-Vazquez R."/>
            <person name="Sanz C."/>
            <person name="Schackwitz W."/>
            <person name="Schmutz J."/>
            <person name="Shahriari M."/>
            <person name="Shelest E."/>
            <person name="Silva-Franco F."/>
            <person name="Soanes D."/>
            <person name="Syed K."/>
            <person name="Tagua V.G."/>
            <person name="Talbot N.J."/>
            <person name="Thon M."/>
            <person name="De vries R.P."/>
            <person name="Wiebenga A."/>
            <person name="Yadav J.S."/>
            <person name="Braun E.L."/>
            <person name="Baker S."/>
            <person name="Garre V."/>
            <person name="Horwitz B."/>
            <person name="Torres-Martinez S."/>
            <person name="Idnurm A."/>
            <person name="Herrera-Estrella A."/>
            <person name="Gabaldon T."/>
            <person name="Grigoriev I.V."/>
        </authorList>
    </citation>
    <scope>NUCLEOTIDE SEQUENCE [LARGE SCALE GENOMIC DNA]</scope>
    <source>
        <strain evidence="2">NRRL 1555(-)</strain>
    </source>
</reference>